<name>A0ABR2C629_9ROSI</name>
<evidence type="ECO:0000313" key="2">
    <source>
        <dbReference type="Proteomes" id="UP001472677"/>
    </source>
</evidence>
<reference evidence="1 2" key="1">
    <citation type="journal article" date="2024" name="G3 (Bethesda)">
        <title>Genome assembly of Hibiscus sabdariffa L. provides insights into metabolisms of medicinal natural products.</title>
        <authorList>
            <person name="Kim T."/>
        </authorList>
    </citation>
    <scope>NUCLEOTIDE SEQUENCE [LARGE SCALE GENOMIC DNA]</scope>
    <source>
        <strain evidence="1">TK-2024</strain>
        <tissue evidence="1">Old leaves</tissue>
    </source>
</reference>
<dbReference type="EMBL" id="JBBPBM010000066">
    <property type="protein sequence ID" value="KAK8514737.1"/>
    <property type="molecule type" value="Genomic_DNA"/>
</dbReference>
<proteinExistence type="predicted"/>
<accession>A0ABR2C629</accession>
<sequence length="109" mass="12432">MVRLHVEDGVIRDSSCHWIVGFAKSILSCSTIEAELWGIYKVKAYFKLGMLGVVRLLMQCNSSYKDYTSWLADQSDWLNFGHTAMSTLQIFTSPPDHILSFPHNDYNAL</sequence>
<gene>
    <name evidence="1" type="ORF">V6N12_057633</name>
</gene>
<evidence type="ECO:0000313" key="1">
    <source>
        <dbReference type="EMBL" id="KAK8514737.1"/>
    </source>
</evidence>
<keyword evidence="2" id="KW-1185">Reference proteome</keyword>
<dbReference type="Proteomes" id="UP001472677">
    <property type="component" value="Unassembled WGS sequence"/>
</dbReference>
<protein>
    <submittedName>
        <fullName evidence="1">Uncharacterized protein</fullName>
    </submittedName>
</protein>
<organism evidence="1 2">
    <name type="scientific">Hibiscus sabdariffa</name>
    <name type="common">roselle</name>
    <dbReference type="NCBI Taxonomy" id="183260"/>
    <lineage>
        <taxon>Eukaryota</taxon>
        <taxon>Viridiplantae</taxon>
        <taxon>Streptophyta</taxon>
        <taxon>Embryophyta</taxon>
        <taxon>Tracheophyta</taxon>
        <taxon>Spermatophyta</taxon>
        <taxon>Magnoliopsida</taxon>
        <taxon>eudicotyledons</taxon>
        <taxon>Gunneridae</taxon>
        <taxon>Pentapetalae</taxon>
        <taxon>rosids</taxon>
        <taxon>malvids</taxon>
        <taxon>Malvales</taxon>
        <taxon>Malvaceae</taxon>
        <taxon>Malvoideae</taxon>
        <taxon>Hibiscus</taxon>
    </lineage>
</organism>
<comment type="caution">
    <text evidence="1">The sequence shown here is derived from an EMBL/GenBank/DDBJ whole genome shotgun (WGS) entry which is preliminary data.</text>
</comment>